<dbReference type="AlphaFoldDB" id="A0A370KXH1"/>
<evidence type="ECO:0000313" key="2">
    <source>
        <dbReference type="Proteomes" id="UP000255207"/>
    </source>
</evidence>
<gene>
    <name evidence="1" type="ORF">DWE98_28420</name>
</gene>
<reference evidence="2" key="1">
    <citation type="submission" date="2018-07" db="EMBL/GenBank/DDBJ databases">
        <authorList>
            <person name="Safronova V.I."/>
            <person name="Chirak E.R."/>
            <person name="Sazanova A.L."/>
        </authorList>
    </citation>
    <scope>NUCLEOTIDE SEQUENCE [LARGE SCALE GENOMIC DNA]</scope>
    <source>
        <strain evidence="2">RCAM04685</strain>
    </source>
</reference>
<dbReference type="Proteomes" id="UP000255207">
    <property type="component" value="Unassembled WGS sequence"/>
</dbReference>
<comment type="caution">
    <text evidence="1">The sequence shown here is derived from an EMBL/GenBank/DDBJ whole genome shotgun (WGS) entry which is preliminary data.</text>
</comment>
<organism evidence="1 2">
    <name type="scientific">Bosea caraganae</name>
    <dbReference type="NCBI Taxonomy" id="2763117"/>
    <lineage>
        <taxon>Bacteria</taxon>
        <taxon>Pseudomonadati</taxon>
        <taxon>Pseudomonadota</taxon>
        <taxon>Alphaproteobacteria</taxon>
        <taxon>Hyphomicrobiales</taxon>
        <taxon>Boseaceae</taxon>
        <taxon>Bosea</taxon>
    </lineage>
</organism>
<evidence type="ECO:0000313" key="1">
    <source>
        <dbReference type="EMBL" id="RDJ19699.1"/>
    </source>
</evidence>
<accession>A0A370KXH1</accession>
<dbReference type="EMBL" id="QQTP01000030">
    <property type="protein sequence ID" value="RDJ19699.1"/>
    <property type="molecule type" value="Genomic_DNA"/>
</dbReference>
<protein>
    <submittedName>
        <fullName evidence="1">Uncharacterized protein</fullName>
    </submittedName>
</protein>
<name>A0A370KXH1_9HYPH</name>
<keyword evidence="2" id="KW-1185">Reference proteome</keyword>
<sequence>MKPGGPVEIETPIGATDFDRLWPRSPCILLDAKWRSRLLLLHRIFPKISGQQLFFPNATASGA</sequence>
<proteinExistence type="predicted"/>